<evidence type="ECO:0000313" key="1">
    <source>
        <dbReference type="EMBL" id="GLJ96741.1"/>
    </source>
</evidence>
<protein>
    <recommendedName>
        <fullName evidence="3">Helicase-associated domain-containing protein</fullName>
    </recommendedName>
</protein>
<accession>A0A9W6HNZ9</accession>
<reference evidence="1" key="1">
    <citation type="journal article" date="2014" name="Int. J. Syst. Evol. Microbiol.">
        <title>Complete genome sequence of Corynebacterium casei LMG S-19264T (=DSM 44701T), isolated from a smear-ripened cheese.</title>
        <authorList>
            <consortium name="US DOE Joint Genome Institute (JGI-PGF)"/>
            <person name="Walter F."/>
            <person name="Albersmeier A."/>
            <person name="Kalinowski J."/>
            <person name="Ruckert C."/>
        </authorList>
    </citation>
    <scope>NUCLEOTIDE SEQUENCE</scope>
    <source>
        <strain evidence="1">VKM Ac-1940</strain>
    </source>
</reference>
<dbReference type="RefSeq" id="WP_204963143.1">
    <property type="nucleotide sequence ID" value="NZ_BAAAUR010000009.1"/>
</dbReference>
<proteinExistence type="predicted"/>
<comment type="caution">
    <text evidence="1">The sequence shown here is derived from an EMBL/GenBank/DDBJ whole genome shotgun (WGS) entry which is preliminary data.</text>
</comment>
<keyword evidence="2" id="KW-1185">Reference proteome</keyword>
<evidence type="ECO:0008006" key="3">
    <source>
        <dbReference type="Google" id="ProtNLM"/>
    </source>
</evidence>
<evidence type="ECO:0000313" key="2">
    <source>
        <dbReference type="Proteomes" id="UP001142291"/>
    </source>
</evidence>
<gene>
    <name evidence="1" type="ORF">GCM10017591_28040</name>
</gene>
<sequence length="160" mass="17610">MTAHRKDTPRSAATASRFAQTVGELAAAVRRRDGALPSAGSPDPADVRLARWLAKRRWEAGRGLLSDDRVRLLDRAVPRWRESTHSRAGFEAALAECADWLRSRGHLPRSAGGGPTETRLGRWIVARRYDAGIGRLSLGHAERLDADLDGWRVASAPSRR</sequence>
<dbReference type="EMBL" id="BSER01000014">
    <property type="protein sequence ID" value="GLJ96741.1"/>
    <property type="molecule type" value="Genomic_DNA"/>
</dbReference>
<name>A0A9W6HNZ9_9MICO</name>
<organism evidence="1 2">
    <name type="scientific">Microbacterium dextranolyticum</name>
    <dbReference type="NCBI Taxonomy" id="36806"/>
    <lineage>
        <taxon>Bacteria</taxon>
        <taxon>Bacillati</taxon>
        <taxon>Actinomycetota</taxon>
        <taxon>Actinomycetes</taxon>
        <taxon>Micrococcales</taxon>
        <taxon>Microbacteriaceae</taxon>
        <taxon>Microbacterium</taxon>
    </lineage>
</organism>
<dbReference type="Proteomes" id="UP001142291">
    <property type="component" value="Unassembled WGS sequence"/>
</dbReference>
<dbReference type="AlphaFoldDB" id="A0A9W6HNZ9"/>
<reference evidence="1" key="2">
    <citation type="submission" date="2023-01" db="EMBL/GenBank/DDBJ databases">
        <authorList>
            <person name="Sun Q."/>
            <person name="Evtushenko L."/>
        </authorList>
    </citation>
    <scope>NUCLEOTIDE SEQUENCE</scope>
    <source>
        <strain evidence="1">VKM Ac-1940</strain>
    </source>
</reference>